<feature type="domain" description="Disease resistance protein winged helix" evidence="4">
    <location>
        <begin position="257"/>
        <end position="327"/>
    </location>
</feature>
<dbReference type="InterPro" id="IPR042197">
    <property type="entry name" value="Apaf_helical"/>
</dbReference>
<sequence length="390" mass="44604">MPLLERKRKFHLRKGVGEAEIERNEDNILLGHVSHHGGLSVHAICSMGGLGKTTIAQLVYNDKNVEKAFDLRAWVCVYDDFDIKRLTKVIVESIQGSLCDMQELDPLQPRLVDKLWDKLKQILRSGRRGSIVIVTTQLEKVTLRAATVSCHHLECLLDDDSWSLFEKKAFGMRTNEGNVILEMIGRQIVQRCRGVPLAIKTIGSILCFKTQESEWLRVKDNEICDLQDDAKRILALLNLSFEHLPPKMKQFFSFCTIYPKDYVMKKGKLIGLWIASGFIPFEGPLDLHDTSCEIFFELTRKSFFQKVKEDVNGTVTCKMHDLIHDVAKSIMGQECYIIEPNLHSLILSNKFTYHGIGNHSNPSHFISKQKYLKVLDFGYGFSNIAFEKLK</sequence>
<evidence type="ECO:0000313" key="6">
    <source>
        <dbReference type="Proteomes" id="UP000325315"/>
    </source>
</evidence>
<evidence type="ECO:0000259" key="4">
    <source>
        <dbReference type="Pfam" id="PF23559"/>
    </source>
</evidence>
<dbReference type="Pfam" id="PF23559">
    <property type="entry name" value="WHD_DRP"/>
    <property type="match status" value="1"/>
</dbReference>
<dbReference type="GO" id="GO:0006952">
    <property type="term" value="P:defense response"/>
    <property type="evidence" value="ECO:0007669"/>
    <property type="project" value="UniProtKB-KW"/>
</dbReference>
<dbReference type="OrthoDB" id="2973320at2759"/>
<evidence type="ECO:0000256" key="2">
    <source>
        <dbReference type="ARBA" id="ARBA00022821"/>
    </source>
</evidence>
<dbReference type="GO" id="GO:0043531">
    <property type="term" value="F:ADP binding"/>
    <property type="evidence" value="ECO:0007669"/>
    <property type="project" value="InterPro"/>
</dbReference>
<dbReference type="InterPro" id="IPR027417">
    <property type="entry name" value="P-loop_NTPase"/>
</dbReference>
<keyword evidence="6" id="KW-1185">Reference proteome</keyword>
<dbReference type="SUPFAM" id="SSF52540">
    <property type="entry name" value="P-loop containing nucleoside triphosphate hydrolases"/>
    <property type="match status" value="1"/>
</dbReference>
<comment type="caution">
    <text evidence="5">The sequence shown here is derived from an EMBL/GenBank/DDBJ whole genome shotgun (WGS) entry which is preliminary data.</text>
</comment>
<dbReference type="InterPro" id="IPR002182">
    <property type="entry name" value="NB-ARC"/>
</dbReference>
<accession>A0A5B6W0M9</accession>
<dbReference type="PRINTS" id="PR00364">
    <property type="entry name" value="DISEASERSIST"/>
</dbReference>
<dbReference type="Proteomes" id="UP000325315">
    <property type="component" value="Unassembled WGS sequence"/>
</dbReference>
<name>A0A5B6W0M9_9ROSI</name>
<dbReference type="EMBL" id="SMMG02000005">
    <property type="protein sequence ID" value="KAA3474672.1"/>
    <property type="molecule type" value="Genomic_DNA"/>
</dbReference>
<gene>
    <name evidence="5" type="ORF">EPI10_024937</name>
</gene>
<protein>
    <submittedName>
        <fullName evidence="5">Disease resistance protein RGA2-like</fullName>
    </submittedName>
</protein>
<dbReference type="InterPro" id="IPR058922">
    <property type="entry name" value="WHD_DRP"/>
</dbReference>
<evidence type="ECO:0000256" key="1">
    <source>
        <dbReference type="ARBA" id="ARBA00022737"/>
    </source>
</evidence>
<organism evidence="5 6">
    <name type="scientific">Gossypium australe</name>
    <dbReference type="NCBI Taxonomy" id="47621"/>
    <lineage>
        <taxon>Eukaryota</taxon>
        <taxon>Viridiplantae</taxon>
        <taxon>Streptophyta</taxon>
        <taxon>Embryophyta</taxon>
        <taxon>Tracheophyta</taxon>
        <taxon>Spermatophyta</taxon>
        <taxon>Magnoliopsida</taxon>
        <taxon>eudicotyledons</taxon>
        <taxon>Gunneridae</taxon>
        <taxon>Pentapetalae</taxon>
        <taxon>rosids</taxon>
        <taxon>malvids</taxon>
        <taxon>Malvales</taxon>
        <taxon>Malvaceae</taxon>
        <taxon>Malvoideae</taxon>
        <taxon>Gossypium</taxon>
    </lineage>
</organism>
<keyword evidence="1" id="KW-0677">Repeat</keyword>
<dbReference type="AlphaFoldDB" id="A0A5B6W0M9"/>
<dbReference type="Gene3D" id="1.10.10.10">
    <property type="entry name" value="Winged helix-like DNA-binding domain superfamily/Winged helix DNA-binding domain"/>
    <property type="match status" value="1"/>
</dbReference>
<feature type="domain" description="NB-ARC" evidence="3">
    <location>
        <begin position="30"/>
        <end position="104"/>
    </location>
</feature>
<evidence type="ECO:0000313" key="5">
    <source>
        <dbReference type="EMBL" id="KAA3474672.1"/>
    </source>
</evidence>
<keyword evidence="2" id="KW-0611">Plant defense</keyword>
<reference evidence="6" key="1">
    <citation type="journal article" date="2019" name="Plant Biotechnol. J.">
        <title>Genome sequencing of the Australian wild diploid species Gossypium australe highlights disease resistance and delayed gland morphogenesis.</title>
        <authorList>
            <person name="Cai Y."/>
            <person name="Cai X."/>
            <person name="Wang Q."/>
            <person name="Wang P."/>
            <person name="Zhang Y."/>
            <person name="Cai C."/>
            <person name="Xu Y."/>
            <person name="Wang K."/>
            <person name="Zhou Z."/>
            <person name="Wang C."/>
            <person name="Geng S."/>
            <person name="Li B."/>
            <person name="Dong Q."/>
            <person name="Hou Y."/>
            <person name="Wang H."/>
            <person name="Ai P."/>
            <person name="Liu Z."/>
            <person name="Yi F."/>
            <person name="Sun M."/>
            <person name="An G."/>
            <person name="Cheng J."/>
            <person name="Zhang Y."/>
            <person name="Shi Q."/>
            <person name="Xie Y."/>
            <person name="Shi X."/>
            <person name="Chang Y."/>
            <person name="Huang F."/>
            <person name="Chen Y."/>
            <person name="Hong S."/>
            <person name="Mi L."/>
            <person name="Sun Q."/>
            <person name="Zhang L."/>
            <person name="Zhou B."/>
            <person name="Peng R."/>
            <person name="Zhang X."/>
            <person name="Liu F."/>
        </authorList>
    </citation>
    <scope>NUCLEOTIDE SEQUENCE [LARGE SCALE GENOMIC DNA]</scope>
    <source>
        <strain evidence="6">cv. PA1801</strain>
    </source>
</reference>
<dbReference type="Gene3D" id="1.10.8.430">
    <property type="entry name" value="Helical domain of apoptotic protease-activating factors"/>
    <property type="match status" value="1"/>
</dbReference>
<dbReference type="PANTHER" id="PTHR36766">
    <property type="entry name" value="PLANT BROAD-SPECTRUM MILDEW RESISTANCE PROTEIN RPW8"/>
    <property type="match status" value="1"/>
</dbReference>
<evidence type="ECO:0000259" key="3">
    <source>
        <dbReference type="Pfam" id="PF00931"/>
    </source>
</evidence>
<proteinExistence type="predicted"/>
<feature type="domain" description="NB-ARC" evidence="3">
    <location>
        <begin position="114"/>
        <end position="173"/>
    </location>
</feature>
<dbReference type="InterPro" id="IPR036388">
    <property type="entry name" value="WH-like_DNA-bd_sf"/>
</dbReference>
<dbReference type="Pfam" id="PF00931">
    <property type="entry name" value="NB-ARC"/>
    <property type="match status" value="2"/>
</dbReference>
<dbReference type="PANTHER" id="PTHR36766:SF47">
    <property type="entry name" value="NB-ARC DOMAIN-CONTAINING PROTEIN"/>
    <property type="match status" value="1"/>
</dbReference>
<dbReference type="Gene3D" id="3.40.50.300">
    <property type="entry name" value="P-loop containing nucleotide triphosphate hydrolases"/>
    <property type="match status" value="1"/>
</dbReference>